<proteinExistence type="predicted"/>
<feature type="chain" id="PRO_5035222892" evidence="3">
    <location>
        <begin position="24"/>
        <end position="324"/>
    </location>
</feature>
<evidence type="ECO:0000256" key="1">
    <source>
        <dbReference type="SAM" id="MobiDB-lite"/>
    </source>
</evidence>
<keyword evidence="2" id="KW-0812">Transmembrane</keyword>
<evidence type="ECO:0000313" key="5">
    <source>
        <dbReference type="Proteomes" id="UP000676310"/>
    </source>
</evidence>
<protein>
    <submittedName>
        <fullName evidence="4">Uncharacterized protein</fullName>
    </submittedName>
</protein>
<dbReference type="Proteomes" id="UP000676310">
    <property type="component" value="Unassembled WGS sequence"/>
</dbReference>
<feature type="compositionally biased region" description="Low complexity" evidence="1">
    <location>
        <begin position="246"/>
        <end position="311"/>
    </location>
</feature>
<keyword evidence="2" id="KW-1133">Transmembrane helix</keyword>
<feature type="region of interest" description="Disordered" evidence="1">
    <location>
        <begin position="238"/>
        <end position="324"/>
    </location>
</feature>
<gene>
    <name evidence="4" type="ORF">ALTATR162_LOCUS4286</name>
</gene>
<sequence length="324" mass="35909">MRNPNGCRVLLLLLPALLLLAIAALTNILESISKDSFEDSLDRNMRSGARQVVLSRPGGTASNDTTVIIDMNNGPIYAILGLCILGYGIGLLSAAGIWQLRRTEGTAAHERKWTWVVLIANILMVGASLGVFGYASSVQSSDKSWQNYEDVGQEDQEHTRETWACQISQFYPDRDWAGTACGTTKAMRFLLIPMAVAALSVFISLWVLIRARGGVKWMFGGKGRYAGFANAYEMRPPGPPSPYNGPPGQQWVQQPWPAQPGQQWAGQPVQQQWAPQPYQQWAPQPYQQWGPQPVQQWGPQPVVQQPYTQVQKSDATVERRPVFG</sequence>
<evidence type="ECO:0000256" key="3">
    <source>
        <dbReference type="SAM" id="SignalP"/>
    </source>
</evidence>
<keyword evidence="3" id="KW-0732">Signal</keyword>
<evidence type="ECO:0000313" key="4">
    <source>
        <dbReference type="EMBL" id="CAG5156488.1"/>
    </source>
</evidence>
<reference evidence="4" key="1">
    <citation type="submission" date="2021-05" db="EMBL/GenBank/DDBJ databases">
        <authorList>
            <person name="Stam R."/>
        </authorList>
    </citation>
    <scope>NUCLEOTIDE SEQUENCE</scope>
    <source>
        <strain evidence="4">CS162</strain>
    </source>
</reference>
<dbReference type="GeneID" id="67015936"/>
<dbReference type="EMBL" id="CAJRGZ010000017">
    <property type="protein sequence ID" value="CAG5156488.1"/>
    <property type="molecule type" value="Genomic_DNA"/>
</dbReference>
<accession>A0A8J2MYX9</accession>
<keyword evidence="5" id="KW-1185">Reference proteome</keyword>
<feature type="compositionally biased region" description="Basic and acidic residues" evidence="1">
    <location>
        <begin position="315"/>
        <end position="324"/>
    </location>
</feature>
<feature type="transmembrane region" description="Helical" evidence="2">
    <location>
        <begin position="189"/>
        <end position="209"/>
    </location>
</feature>
<feature type="signal peptide" evidence="3">
    <location>
        <begin position="1"/>
        <end position="23"/>
    </location>
</feature>
<organism evidence="4 5">
    <name type="scientific">Alternaria atra</name>
    <dbReference type="NCBI Taxonomy" id="119953"/>
    <lineage>
        <taxon>Eukaryota</taxon>
        <taxon>Fungi</taxon>
        <taxon>Dikarya</taxon>
        <taxon>Ascomycota</taxon>
        <taxon>Pezizomycotina</taxon>
        <taxon>Dothideomycetes</taxon>
        <taxon>Pleosporomycetidae</taxon>
        <taxon>Pleosporales</taxon>
        <taxon>Pleosporineae</taxon>
        <taxon>Pleosporaceae</taxon>
        <taxon>Alternaria</taxon>
        <taxon>Alternaria sect. Ulocladioides</taxon>
    </lineage>
</organism>
<evidence type="ECO:0000256" key="2">
    <source>
        <dbReference type="SAM" id="Phobius"/>
    </source>
</evidence>
<keyword evidence="2" id="KW-0472">Membrane</keyword>
<comment type="caution">
    <text evidence="4">The sequence shown here is derived from an EMBL/GenBank/DDBJ whole genome shotgun (WGS) entry which is preliminary data.</text>
</comment>
<dbReference type="RefSeq" id="XP_043167831.1">
    <property type="nucleotide sequence ID" value="XM_043311896.1"/>
</dbReference>
<dbReference type="OrthoDB" id="3796171at2759"/>
<feature type="transmembrane region" description="Helical" evidence="2">
    <location>
        <begin position="76"/>
        <end position="101"/>
    </location>
</feature>
<dbReference type="AlphaFoldDB" id="A0A8J2MYX9"/>
<feature type="transmembrane region" description="Helical" evidence="2">
    <location>
        <begin position="113"/>
        <end position="135"/>
    </location>
</feature>
<name>A0A8J2MYX9_9PLEO</name>